<dbReference type="EMBL" id="FWXZ01000009">
    <property type="protein sequence ID" value="SMC90468.1"/>
    <property type="molecule type" value="Genomic_DNA"/>
</dbReference>
<dbReference type="Proteomes" id="UP000192328">
    <property type="component" value="Unassembled WGS sequence"/>
</dbReference>
<name>A0AC61PQ84_9FIRM</name>
<accession>A0AC61PQ84</accession>
<evidence type="ECO:0000313" key="2">
    <source>
        <dbReference type="Proteomes" id="UP000192328"/>
    </source>
</evidence>
<comment type="caution">
    <text evidence="1">The sequence shown here is derived from an EMBL/GenBank/DDBJ whole genome shotgun (WGS) entry which is preliminary data.</text>
</comment>
<protein>
    <submittedName>
        <fullName evidence="1">Carbohydrate ABC transporter membrane protein 2, CUT1 family (TC 3.A.1.1.-)</fullName>
    </submittedName>
</protein>
<keyword evidence="2" id="KW-1185">Reference proteome</keyword>
<organism evidence="1 2">
    <name type="scientific">Aristaeella lactis</name>
    <dbReference type="NCBI Taxonomy" id="3046383"/>
    <lineage>
        <taxon>Bacteria</taxon>
        <taxon>Bacillati</taxon>
        <taxon>Bacillota</taxon>
        <taxon>Clostridia</taxon>
        <taxon>Eubacteriales</taxon>
        <taxon>Aristaeellaceae</taxon>
        <taxon>Aristaeella</taxon>
    </lineage>
</organism>
<reference evidence="1" key="1">
    <citation type="submission" date="2017-04" db="EMBL/GenBank/DDBJ databases">
        <authorList>
            <person name="Varghese N."/>
            <person name="Submissions S."/>
        </authorList>
    </citation>
    <scope>NUCLEOTIDE SEQUENCE</scope>
    <source>
        <strain evidence="1">WTE2008</strain>
    </source>
</reference>
<proteinExistence type="predicted"/>
<gene>
    <name evidence="1" type="ORF">SAMN06297397_3062</name>
</gene>
<evidence type="ECO:0000313" key="1">
    <source>
        <dbReference type="EMBL" id="SMC90468.1"/>
    </source>
</evidence>
<sequence length="307" mass="34756">MLHTELAVKNERRAKISETRADRVFDIMNYVILTICLLVVAYPLYFIVIASISDPVDVNAGKVFLYPVKVTLDGYRRILDYESFFTGYRNTIMYTVVGTIVNMVLTVPAAYALSRKDLVGRNFFMMLITFTMIFSGGLIPTYLLVRDLNMLDTIWALIIPVAVSSWNLIVARTFFQQTIPDDLLEAAQLDGATNVQFFARIVMPLSMPIIAVLILFYAVNHWNSYSNALYYLRTTGKYPLQLVLRSILFENSMNDMVDDAANLAAQMRLGDLIKYGVIIASSLPLLILYPFLQRYFIQGVMIGAVKG</sequence>